<dbReference type="EMBL" id="LPJV01000059">
    <property type="protein sequence ID" value="KWF46474.1"/>
    <property type="molecule type" value="Genomic_DNA"/>
</dbReference>
<name>A0AAW3P989_9BURK</name>
<gene>
    <name evidence="2" type="ORF">WL88_24340</name>
</gene>
<protein>
    <submittedName>
        <fullName evidence="2">Uncharacterized protein</fullName>
    </submittedName>
</protein>
<dbReference type="Proteomes" id="UP000063236">
    <property type="component" value="Unassembled WGS sequence"/>
</dbReference>
<accession>A0AAW3P989</accession>
<dbReference type="RefSeq" id="WP_059510689.1">
    <property type="nucleotide sequence ID" value="NZ_LOUX01000032.1"/>
</dbReference>
<proteinExistence type="predicted"/>
<organism evidence="2 3">
    <name type="scientific">Burkholderia diffusa</name>
    <dbReference type="NCBI Taxonomy" id="488732"/>
    <lineage>
        <taxon>Bacteria</taxon>
        <taxon>Pseudomonadati</taxon>
        <taxon>Pseudomonadota</taxon>
        <taxon>Betaproteobacteria</taxon>
        <taxon>Burkholderiales</taxon>
        <taxon>Burkholderiaceae</taxon>
        <taxon>Burkholderia</taxon>
        <taxon>Burkholderia cepacia complex</taxon>
    </lineage>
</organism>
<comment type="caution">
    <text evidence="2">The sequence shown here is derived from an EMBL/GenBank/DDBJ whole genome shotgun (WGS) entry which is preliminary data.</text>
</comment>
<feature type="region of interest" description="Disordered" evidence="1">
    <location>
        <begin position="1"/>
        <end position="25"/>
    </location>
</feature>
<sequence>MAVDTNGSPSGVPATRRDRAGNPNRIKYLPYRLASRPGLACFLNMEPRLQMQNPIEDIP</sequence>
<evidence type="ECO:0000313" key="2">
    <source>
        <dbReference type="EMBL" id="KWF46474.1"/>
    </source>
</evidence>
<evidence type="ECO:0000313" key="3">
    <source>
        <dbReference type="Proteomes" id="UP000063236"/>
    </source>
</evidence>
<dbReference type="AlphaFoldDB" id="A0AAW3P989"/>
<evidence type="ECO:0000256" key="1">
    <source>
        <dbReference type="SAM" id="MobiDB-lite"/>
    </source>
</evidence>
<reference evidence="2 3" key="1">
    <citation type="submission" date="2015-11" db="EMBL/GenBank/DDBJ databases">
        <title>Expanding the genomic diversity of Burkholderia species for the development of highly accurate diagnostics.</title>
        <authorList>
            <person name="Sahl J."/>
            <person name="Keim P."/>
            <person name="Wagner D."/>
        </authorList>
    </citation>
    <scope>NUCLEOTIDE SEQUENCE [LARGE SCALE GENOMIC DNA]</scope>
    <source>
        <strain evidence="2 3">MSMB378WGS</strain>
    </source>
</reference>